<dbReference type="InterPro" id="IPR020846">
    <property type="entry name" value="MFS_dom"/>
</dbReference>
<keyword evidence="8 9" id="KW-0472">Membrane</keyword>
<evidence type="ECO:0000256" key="2">
    <source>
        <dbReference type="ARBA" id="ARBA00006523"/>
    </source>
</evidence>
<dbReference type="Gene3D" id="1.20.1250.20">
    <property type="entry name" value="MFS general substrate transporter like domains"/>
    <property type="match status" value="2"/>
</dbReference>
<evidence type="ECO:0000256" key="4">
    <source>
        <dbReference type="ARBA" id="ARBA00022475"/>
    </source>
</evidence>
<evidence type="ECO:0000256" key="9">
    <source>
        <dbReference type="SAM" id="Phobius"/>
    </source>
</evidence>
<evidence type="ECO:0000313" key="11">
    <source>
        <dbReference type="EMBL" id="TQM84001.1"/>
    </source>
</evidence>
<dbReference type="SUPFAM" id="SSF103473">
    <property type="entry name" value="MFS general substrate transporter"/>
    <property type="match status" value="1"/>
</dbReference>
<evidence type="ECO:0000256" key="8">
    <source>
        <dbReference type="ARBA" id="ARBA00023136"/>
    </source>
</evidence>
<organism evidence="11 12">
    <name type="scientific">Saccharothrix saharensis</name>
    <dbReference type="NCBI Taxonomy" id="571190"/>
    <lineage>
        <taxon>Bacteria</taxon>
        <taxon>Bacillati</taxon>
        <taxon>Actinomycetota</taxon>
        <taxon>Actinomycetes</taxon>
        <taxon>Pseudonocardiales</taxon>
        <taxon>Pseudonocardiaceae</taxon>
        <taxon>Saccharothrix</taxon>
    </lineage>
</organism>
<dbReference type="GO" id="GO:0005886">
    <property type="term" value="C:plasma membrane"/>
    <property type="evidence" value="ECO:0007669"/>
    <property type="project" value="UniProtKB-SubCell"/>
</dbReference>
<dbReference type="Pfam" id="PF07690">
    <property type="entry name" value="MFS_1"/>
    <property type="match status" value="1"/>
</dbReference>
<keyword evidence="6 9" id="KW-0812">Transmembrane</keyword>
<keyword evidence="7 9" id="KW-1133">Transmembrane helix</keyword>
<feature type="transmembrane region" description="Helical" evidence="9">
    <location>
        <begin position="164"/>
        <end position="187"/>
    </location>
</feature>
<dbReference type="CDD" id="cd17471">
    <property type="entry name" value="MFS_Set"/>
    <property type="match status" value="1"/>
</dbReference>
<name>A0A543JMD6_9PSEU</name>
<evidence type="ECO:0000256" key="7">
    <source>
        <dbReference type="ARBA" id="ARBA00022989"/>
    </source>
</evidence>
<feature type="transmembrane region" description="Helical" evidence="9">
    <location>
        <begin position="75"/>
        <end position="91"/>
    </location>
</feature>
<keyword evidence="4" id="KW-1003">Cell membrane</keyword>
<dbReference type="RefSeq" id="WP_141982146.1">
    <property type="nucleotide sequence ID" value="NZ_VFPP01000001.1"/>
</dbReference>
<evidence type="ECO:0000256" key="6">
    <source>
        <dbReference type="ARBA" id="ARBA00022692"/>
    </source>
</evidence>
<feature type="transmembrane region" description="Helical" evidence="9">
    <location>
        <begin position="42"/>
        <end position="63"/>
    </location>
</feature>
<sequence length="395" mass="40108">MDLAGSRTFVPLLAVSLLAGVGYALAGPFLSAFLIKDVAAGPVAVGAFLLAGSVAALVVGTVIGRLSDARAVRRGVIVWGAVAATAAYGLFAVTRDYWLLLVVSSTLVAVASSLVPQTFAYARQVVERSGSAKGPLVVSAVRMVFSVSWVVGPPVGAVLIDRGGFAGLFAVAAVLYLAAALVTVVLLPALGGASGPVAARDGSPRRVLVSAAVAFVLLQGADMVGFLVLPLYVTDVLHGTTSDAGLIMGLCAALEIPLMPAFGALALRVDHKVLVLAGGVVALLYYAALLLTTATWQVATAQVLHAIFISAVMGVGISYFQGLVPDRPGYATTMYTNTLTISAMVSGPLLGLAQAMGYRSAFAIAFVLTVLGLGVLLVTGRARRGAPDGSRPSAS</sequence>
<keyword evidence="5" id="KW-0762">Sugar transport</keyword>
<dbReference type="InterPro" id="IPR011701">
    <property type="entry name" value="MFS"/>
</dbReference>
<keyword evidence="12" id="KW-1185">Reference proteome</keyword>
<dbReference type="EMBL" id="VFPP01000001">
    <property type="protein sequence ID" value="TQM84001.1"/>
    <property type="molecule type" value="Genomic_DNA"/>
</dbReference>
<feature type="transmembrane region" description="Helical" evidence="9">
    <location>
        <begin position="302"/>
        <end position="322"/>
    </location>
</feature>
<proteinExistence type="inferred from homology"/>
<feature type="transmembrane region" description="Helical" evidence="9">
    <location>
        <begin position="97"/>
        <end position="122"/>
    </location>
</feature>
<feature type="transmembrane region" description="Helical" evidence="9">
    <location>
        <begin position="134"/>
        <end position="152"/>
    </location>
</feature>
<evidence type="ECO:0000256" key="1">
    <source>
        <dbReference type="ARBA" id="ARBA00004651"/>
    </source>
</evidence>
<feature type="transmembrane region" description="Helical" evidence="9">
    <location>
        <begin position="361"/>
        <end position="380"/>
    </location>
</feature>
<feature type="transmembrane region" description="Helical" evidence="9">
    <location>
        <begin position="274"/>
        <end position="296"/>
    </location>
</feature>
<evidence type="ECO:0000256" key="3">
    <source>
        <dbReference type="ARBA" id="ARBA00022448"/>
    </source>
</evidence>
<feature type="transmembrane region" description="Helical" evidence="9">
    <location>
        <begin position="245"/>
        <end position="267"/>
    </location>
</feature>
<keyword evidence="3" id="KW-0813">Transport</keyword>
<dbReference type="GO" id="GO:0022857">
    <property type="term" value="F:transmembrane transporter activity"/>
    <property type="evidence" value="ECO:0007669"/>
    <property type="project" value="InterPro"/>
</dbReference>
<evidence type="ECO:0000313" key="12">
    <source>
        <dbReference type="Proteomes" id="UP000316628"/>
    </source>
</evidence>
<accession>A0A543JMD6</accession>
<dbReference type="Proteomes" id="UP000316628">
    <property type="component" value="Unassembled WGS sequence"/>
</dbReference>
<dbReference type="InterPro" id="IPR036259">
    <property type="entry name" value="MFS_trans_sf"/>
</dbReference>
<dbReference type="PROSITE" id="PS50850">
    <property type="entry name" value="MFS"/>
    <property type="match status" value="1"/>
</dbReference>
<gene>
    <name evidence="11" type="ORF">FHX81_6436</name>
</gene>
<feature type="domain" description="Major facilitator superfamily (MFS) profile" evidence="10">
    <location>
        <begin position="8"/>
        <end position="384"/>
    </location>
</feature>
<dbReference type="PANTHER" id="PTHR23535:SF2">
    <property type="entry name" value="SUGAR EFFLUX TRANSPORTER A-RELATED"/>
    <property type="match status" value="1"/>
</dbReference>
<comment type="subcellular location">
    <subcellularLocation>
        <location evidence="1">Cell membrane</location>
        <topology evidence="1">Multi-pass membrane protein</topology>
    </subcellularLocation>
</comment>
<evidence type="ECO:0000259" key="10">
    <source>
        <dbReference type="PROSITE" id="PS50850"/>
    </source>
</evidence>
<protein>
    <submittedName>
        <fullName evidence="11">SET family sugar efflux transporter-like MFS transporter</fullName>
    </submittedName>
</protein>
<comment type="caution">
    <text evidence="11">The sequence shown here is derived from an EMBL/GenBank/DDBJ whole genome shotgun (WGS) entry which is preliminary data.</text>
</comment>
<reference evidence="11 12" key="1">
    <citation type="submission" date="2019-06" db="EMBL/GenBank/DDBJ databases">
        <title>Sequencing the genomes of 1000 actinobacteria strains.</title>
        <authorList>
            <person name="Klenk H.-P."/>
        </authorList>
    </citation>
    <scope>NUCLEOTIDE SEQUENCE [LARGE SCALE GENOMIC DNA]</scope>
    <source>
        <strain evidence="11 12">DSM 45456</strain>
    </source>
</reference>
<dbReference type="OrthoDB" id="7337792at2"/>
<comment type="similarity">
    <text evidence="2">Belongs to the major facilitator superfamily. Set transporter family.</text>
</comment>
<dbReference type="PANTHER" id="PTHR23535">
    <property type="entry name" value="SUGAR EFFLUX TRANSPORTER A-RELATED"/>
    <property type="match status" value="1"/>
</dbReference>
<evidence type="ECO:0000256" key="5">
    <source>
        <dbReference type="ARBA" id="ARBA00022597"/>
    </source>
</evidence>
<dbReference type="AlphaFoldDB" id="A0A543JMD6"/>
<feature type="transmembrane region" description="Helical" evidence="9">
    <location>
        <begin position="334"/>
        <end position="355"/>
    </location>
</feature>
<feature type="transmembrane region" description="Helical" evidence="9">
    <location>
        <begin position="207"/>
        <end position="233"/>
    </location>
</feature>